<name>Q2JEH5_FRACC</name>
<feature type="compositionally biased region" description="Low complexity" evidence="1">
    <location>
        <begin position="756"/>
        <end position="769"/>
    </location>
</feature>
<protein>
    <submittedName>
        <fullName evidence="3">Uncharacterized protein</fullName>
    </submittedName>
</protein>
<dbReference type="EMBL" id="CP000249">
    <property type="protein sequence ID" value="ABD10317.1"/>
    <property type="molecule type" value="Genomic_DNA"/>
</dbReference>
<evidence type="ECO:0000256" key="1">
    <source>
        <dbReference type="SAM" id="MobiDB-lite"/>
    </source>
</evidence>
<feature type="compositionally biased region" description="Polar residues" evidence="1">
    <location>
        <begin position="584"/>
        <end position="600"/>
    </location>
</feature>
<organism evidence="3 4">
    <name type="scientific">Frankia casuarinae (strain DSM 45818 / CECT 9043 / HFP020203 / CcI3)</name>
    <dbReference type="NCBI Taxonomy" id="106370"/>
    <lineage>
        <taxon>Bacteria</taxon>
        <taxon>Bacillati</taxon>
        <taxon>Actinomycetota</taxon>
        <taxon>Actinomycetes</taxon>
        <taxon>Frankiales</taxon>
        <taxon>Frankiaceae</taxon>
        <taxon>Frankia</taxon>
    </lineage>
</organism>
<dbReference type="RefSeq" id="WP_011435385.1">
    <property type="nucleotide sequence ID" value="NC_007777.1"/>
</dbReference>
<accession>Q2JEH5</accession>
<feature type="compositionally biased region" description="Low complexity" evidence="1">
    <location>
        <begin position="601"/>
        <end position="615"/>
    </location>
</feature>
<feature type="transmembrane region" description="Helical" evidence="2">
    <location>
        <begin position="68"/>
        <end position="86"/>
    </location>
</feature>
<keyword evidence="2" id="KW-0472">Membrane</keyword>
<keyword evidence="2" id="KW-0812">Transmembrane</keyword>
<sequence>MGVGTLTTTEARLIQGLFVPRERWGWEFVDTGPSAPSPLADRQPVWQEPESPDLTALTARRNHAVRALLTRLVLPMAFVVFGMLLAGEGGFFFVPAGLALAVVACLPPLILHYRLGRTRSRAASARADGYTRHLQALTSWQTEVDAHDRAELRRREATAVFYPVSAPAATPRIDVFGGTGDGWASLLATAGCSVLTGGTGILLVDLSERAVGGGLARLAGQARWPVESWDLPRQLDEVALLDGLGPREAGELVADAFGMSQESGDDPHRRALHADLVTTVAVVLYERLSIRRLAEGLRVLEGLDDGSAATSLSTAEAGELTAHMDAFGRGDRIADELRYLRSSLEALSPPPPATAATAPAATAPAATVEAHMLAAAADMSTARMPTARMPTARVDSAPRPLTAWWPVPGLRVLATSSRDSSAHRKELTDRLLVQTVLHQLRCRQRGGPTGRDMLVVAGADHLGRAVLTGLTRHAELAGVRLVLLFERLADDAERVLGSQGGSTIIMRLGNGKDAATAAEFIGRGYRFVMSQVTAQVGRSFTAGDSDSVGYQDGTSETTGTSGGTGRTYDGTRLLPWLQNTSKNAGWQESVTASRSQTWQRTTNSSVSDSTTDGTTSQRVYEFTVEPTTVQTLPATAFLLVNPVDGAGRVVPGDCNPGTVLLPGVSAADRWSVPDAAATPLAGHHVGTAGADVIQAGTDQAGPARTGAEEQRRIEPAPPVGFPGIGQQPPADEEVYRLVPPKARPSGPGSPGGPGGQSTHPGARGWVPGVGDHHPGHG</sequence>
<feature type="region of interest" description="Disordered" evidence="1">
    <location>
        <begin position="543"/>
        <end position="571"/>
    </location>
</feature>
<feature type="region of interest" description="Disordered" evidence="1">
    <location>
        <begin position="584"/>
        <end position="615"/>
    </location>
</feature>
<keyword evidence="2" id="KW-1133">Transmembrane helix</keyword>
<dbReference type="Proteomes" id="UP000001937">
    <property type="component" value="Chromosome"/>
</dbReference>
<evidence type="ECO:0000256" key="2">
    <source>
        <dbReference type="SAM" id="Phobius"/>
    </source>
</evidence>
<feature type="transmembrane region" description="Helical" evidence="2">
    <location>
        <begin position="92"/>
        <end position="111"/>
    </location>
</feature>
<evidence type="ECO:0000313" key="3">
    <source>
        <dbReference type="EMBL" id="ABD10317.1"/>
    </source>
</evidence>
<dbReference type="HOGENOM" id="CLU_017258_0_0_11"/>
<dbReference type="KEGG" id="fra:Francci3_0933"/>
<evidence type="ECO:0000313" key="4">
    <source>
        <dbReference type="Proteomes" id="UP000001937"/>
    </source>
</evidence>
<proteinExistence type="predicted"/>
<gene>
    <name evidence="3" type="ordered locus">Francci3_0933</name>
</gene>
<dbReference type="AlphaFoldDB" id="Q2JEH5"/>
<keyword evidence="4" id="KW-1185">Reference proteome</keyword>
<reference evidence="3 4" key="1">
    <citation type="journal article" date="2007" name="Genome Res.">
        <title>Genome characteristics of facultatively symbiotic Frankia sp. strains reflect host range and host plant biogeography.</title>
        <authorList>
            <person name="Normand P."/>
            <person name="Lapierre P."/>
            <person name="Tisa L.S."/>
            <person name="Gogarten J.P."/>
            <person name="Alloisio N."/>
            <person name="Bagnarol E."/>
            <person name="Bassi C.A."/>
            <person name="Berry A.M."/>
            <person name="Bickhart D.M."/>
            <person name="Choisne N."/>
            <person name="Couloux A."/>
            <person name="Cournoyer B."/>
            <person name="Cruveiller S."/>
            <person name="Daubin V."/>
            <person name="Demange N."/>
            <person name="Francino M.P."/>
            <person name="Goltsman E."/>
            <person name="Huang Y."/>
            <person name="Kopp O.R."/>
            <person name="Labarre L."/>
            <person name="Lapidus A."/>
            <person name="Lavire C."/>
            <person name="Marechal J."/>
            <person name="Martinez M."/>
            <person name="Mastronunzio J.E."/>
            <person name="Mullin B.C."/>
            <person name="Niemann J."/>
            <person name="Pujic P."/>
            <person name="Rawnsley T."/>
            <person name="Rouy Z."/>
            <person name="Schenowitz C."/>
            <person name="Sellstedt A."/>
            <person name="Tavares F."/>
            <person name="Tomkins J.P."/>
            <person name="Vallenet D."/>
            <person name="Valverde C."/>
            <person name="Wall L.G."/>
            <person name="Wang Y."/>
            <person name="Medigue C."/>
            <person name="Benson D.R."/>
        </authorList>
    </citation>
    <scope>NUCLEOTIDE SEQUENCE [LARGE SCALE GENOMIC DNA]</scope>
    <source>
        <strain evidence="4">DSM 45818 / CECT 9043 / CcI3</strain>
    </source>
</reference>
<dbReference type="STRING" id="106370.Francci3_0933"/>
<dbReference type="eggNOG" id="COG0604">
    <property type="taxonomic scope" value="Bacteria"/>
</dbReference>
<feature type="region of interest" description="Disordered" evidence="1">
    <location>
        <begin position="698"/>
        <end position="777"/>
    </location>
</feature>